<organism evidence="1 2">
    <name type="scientific">Molorchus minor</name>
    <dbReference type="NCBI Taxonomy" id="1323400"/>
    <lineage>
        <taxon>Eukaryota</taxon>
        <taxon>Metazoa</taxon>
        <taxon>Ecdysozoa</taxon>
        <taxon>Arthropoda</taxon>
        <taxon>Hexapoda</taxon>
        <taxon>Insecta</taxon>
        <taxon>Pterygota</taxon>
        <taxon>Neoptera</taxon>
        <taxon>Endopterygota</taxon>
        <taxon>Coleoptera</taxon>
        <taxon>Polyphaga</taxon>
        <taxon>Cucujiformia</taxon>
        <taxon>Chrysomeloidea</taxon>
        <taxon>Cerambycidae</taxon>
        <taxon>Lamiinae</taxon>
        <taxon>Monochamini</taxon>
        <taxon>Molorchus</taxon>
    </lineage>
</organism>
<proteinExistence type="predicted"/>
<dbReference type="Proteomes" id="UP001162164">
    <property type="component" value="Unassembled WGS sequence"/>
</dbReference>
<dbReference type="EMBL" id="JAPWTJ010000014">
    <property type="protein sequence ID" value="KAJ8985415.1"/>
    <property type="molecule type" value="Genomic_DNA"/>
</dbReference>
<protein>
    <submittedName>
        <fullName evidence="1">Uncharacterized protein</fullName>
    </submittedName>
</protein>
<keyword evidence="2" id="KW-1185">Reference proteome</keyword>
<sequence>MSFHSGLVPSSFHAINGFMSSSFCCSSQSFFVSQLSSFTTAVLLQWLPNSLFSALVPDILVVDVYRQTSSPVVELILHNSCVGLHLGFVKSPRHHHAMTLLKL</sequence>
<name>A0ABQ9K7B9_9CUCU</name>
<evidence type="ECO:0000313" key="2">
    <source>
        <dbReference type="Proteomes" id="UP001162164"/>
    </source>
</evidence>
<accession>A0ABQ9K7B9</accession>
<reference evidence="1" key="1">
    <citation type="journal article" date="2023" name="Insect Mol. Biol.">
        <title>Genome sequencing provides insights into the evolution of gene families encoding plant cell wall-degrading enzymes in longhorned beetles.</title>
        <authorList>
            <person name="Shin N.R."/>
            <person name="Okamura Y."/>
            <person name="Kirsch R."/>
            <person name="Pauchet Y."/>
        </authorList>
    </citation>
    <scope>NUCLEOTIDE SEQUENCE</scope>
    <source>
        <strain evidence="1">MMC_N1</strain>
    </source>
</reference>
<evidence type="ECO:0000313" key="1">
    <source>
        <dbReference type="EMBL" id="KAJ8985415.1"/>
    </source>
</evidence>
<comment type="caution">
    <text evidence="1">The sequence shown here is derived from an EMBL/GenBank/DDBJ whole genome shotgun (WGS) entry which is preliminary data.</text>
</comment>
<gene>
    <name evidence="1" type="ORF">NQ317_017044</name>
</gene>